<comment type="caution">
    <text evidence="1">The sequence shown here is derived from an EMBL/GenBank/DDBJ whole genome shotgun (WGS) entry which is preliminary data.</text>
</comment>
<dbReference type="AlphaFoldDB" id="A0AAN8XTE6"/>
<accession>A0AAN8XTE6</accession>
<dbReference type="Proteomes" id="UP001381693">
    <property type="component" value="Unassembled WGS sequence"/>
</dbReference>
<evidence type="ECO:0000313" key="1">
    <source>
        <dbReference type="EMBL" id="KAK7085378.1"/>
    </source>
</evidence>
<organism evidence="1 2">
    <name type="scientific">Halocaridina rubra</name>
    <name type="common">Hawaiian red shrimp</name>
    <dbReference type="NCBI Taxonomy" id="373956"/>
    <lineage>
        <taxon>Eukaryota</taxon>
        <taxon>Metazoa</taxon>
        <taxon>Ecdysozoa</taxon>
        <taxon>Arthropoda</taxon>
        <taxon>Crustacea</taxon>
        <taxon>Multicrustacea</taxon>
        <taxon>Malacostraca</taxon>
        <taxon>Eumalacostraca</taxon>
        <taxon>Eucarida</taxon>
        <taxon>Decapoda</taxon>
        <taxon>Pleocyemata</taxon>
        <taxon>Caridea</taxon>
        <taxon>Atyoidea</taxon>
        <taxon>Atyidae</taxon>
        <taxon>Halocaridina</taxon>
    </lineage>
</organism>
<name>A0AAN8XTE6_HALRR</name>
<reference evidence="1 2" key="1">
    <citation type="submission" date="2023-11" db="EMBL/GenBank/DDBJ databases">
        <title>Halocaridina rubra genome assembly.</title>
        <authorList>
            <person name="Smith C."/>
        </authorList>
    </citation>
    <scope>NUCLEOTIDE SEQUENCE [LARGE SCALE GENOMIC DNA]</scope>
    <source>
        <strain evidence="1">EP-1</strain>
        <tissue evidence="1">Whole</tissue>
    </source>
</reference>
<proteinExistence type="predicted"/>
<sequence>MAQEGNNTEVMARQWFQYMSGDEVLFDIFHYFSDDLQPYAPIPKDKEEDSDFLTLQQLTKEENMNHNENISALRDSERNRSLEKYRYSQNISPNSDISASVFLKGQNNVIRGLSLRLQSSMNRDSWKLVNNTSHTRKRRDDRGMMYLPIGGTKKVSCPTAADAAGVSITQMAFLSICLTVFSIIVNISNNINNNNNNNNLNSDNNLSNNNAQLSLNVNNAAQVNVMLPPPVPGRKKRSNLRDIWNEVEIKVASDNIDQLYQELLGNKETDDVQEPYSPGGTKYNTFYIVSDHAKMLRASN</sequence>
<gene>
    <name evidence="1" type="ORF">SK128_006079</name>
</gene>
<protein>
    <submittedName>
        <fullName evidence="1">Uncharacterized protein</fullName>
    </submittedName>
</protein>
<keyword evidence="2" id="KW-1185">Reference proteome</keyword>
<dbReference type="EMBL" id="JAXCGZ010001079">
    <property type="protein sequence ID" value="KAK7085378.1"/>
    <property type="molecule type" value="Genomic_DNA"/>
</dbReference>
<evidence type="ECO:0000313" key="2">
    <source>
        <dbReference type="Proteomes" id="UP001381693"/>
    </source>
</evidence>